<dbReference type="PANTHER" id="PTHR33570">
    <property type="entry name" value="4-CARBOXYMUCONOLACTONE DECARBOXYLASE FAMILY PROTEIN"/>
    <property type="match status" value="1"/>
</dbReference>
<evidence type="ECO:0000313" key="3">
    <source>
        <dbReference type="Proteomes" id="UP000184387"/>
    </source>
</evidence>
<protein>
    <submittedName>
        <fullName evidence="2">4-carboxymuconolactone decarboxylase</fullName>
    </submittedName>
</protein>
<dbReference type="Gene3D" id="1.20.1290.10">
    <property type="entry name" value="AhpD-like"/>
    <property type="match status" value="1"/>
</dbReference>
<dbReference type="Pfam" id="PF02627">
    <property type="entry name" value="CMD"/>
    <property type="match status" value="1"/>
</dbReference>
<reference evidence="2 3" key="1">
    <citation type="submission" date="2016-11" db="EMBL/GenBank/DDBJ databases">
        <authorList>
            <person name="Jaros S."/>
            <person name="Januszkiewicz K."/>
            <person name="Wedrychowicz H."/>
        </authorList>
    </citation>
    <scope>NUCLEOTIDE SEQUENCE [LARGE SCALE GENOMIC DNA]</scope>
    <source>
        <strain evidence="2 3">DSM 14916</strain>
    </source>
</reference>
<evidence type="ECO:0000313" key="2">
    <source>
        <dbReference type="EMBL" id="SHJ21091.1"/>
    </source>
</evidence>
<dbReference type="STRING" id="198092.SAMN02745194_01992"/>
<dbReference type="PANTHER" id="PTHR33570:SF9">
    <property type="entry name" value="BLL4600 PROTEIN"/>
    <property type="match status" value="1"/>
</dbReference>
<dbReference type="RefSeq" id="WP_073134178.1">
    <property type="nucleotide sequence ID" value="NZ_FQZF01000010.1"/>
</dbReference>
<dbReference type="Proteomes" id="UP000184387">
    <property type="component" value="Unassembled WGS sequence"/>
</dbReference>
<evidence type="ECO:0000259" key="1">
    <source>
        <dbReference type="Pfam" id="PF02627"/>
    </source>
</evidence>
<dbReference type="AlphaFoldDB" id="A0A1M6HFU7"/>
<gene>
    <name evidence="2" type="ORF">SAMN02745194_01992</name>
</gene>
<feature type="domain" description="Carboxymuconolactone decarboxylase-like" evidence="1">
    <location>
        <begin position="20"/>
        <end position="104"/>
    </location>
</feature>
<name>A0A1M6HFU7_9PROT</name>
<dbReference type="InterPro" id="IPR003779">
    <property type="entry name" value="CMD-like"/>
</dbReference>
<dbReference type="SUPFAM" id="SSF69118">
    <property type="entry name" value="AhpD-like"/>
    <property type="match status" value="1"/>
</dbReference>
<dbReference type="InterPro" id="IPR029032">
    <property type="entry name" value="AhpD-like"/>
</dbReference>
<dbReference type="InterPro" id="IPR052512">
    <property type="entry name" value="4CMD/NDH-1_regulator"/>
</dbReference>
<organism evidence="2 3">
    <name type="scientific">Muricoccus roseus</name>
    <dbReference type="NCBI Taxonomy" id="198092"/>
    <lineage>
        <taxon>Bacteria</taxon>
        <taxon>Pseudomonadati</taxon>
        <taxon>Pseudomonadota</taxon>
        <taxon>Alphaproteobacteria</taxon>
        <taxon>Acetobacterales</taxon>
        <taxon>Roseomonadaceae</taxon>
        <taxon>Muricoccus</taxon>
    </lineage>
</organism>
<sequence length="111" mass="12244">MSTKPIPQSAQRDRVRKTVPALVEYTEGVVYGDLWERTDLSKRDRSLVTVAALVATYRPEQLSVHIGRALDNGVTQEEIAGLITHLAFYAGWPAAMSGAQVATEVFEKREG</sequence>
<dbReference type="OrthoDB" id="7507676at2"/>
<proteinExistence type="predicted"/>
<keyword evidence="3" id="KW-1185">Reference proteome</keyword>
<dbReference type="EMBL" id="FQZF01000010">
    <property type="protein sequence ID" value="SHJ21091.1"/>
    <property type="molecule type" value="Genomic_DNA"/>
</dbReference>
<dbReference type="GO" id="GO:0051920">
    <property type="term" value="F:peroxiredoxin activity"/>
    <property type="evidence" value="ECO:0007669"/>
    <property type="project" value="InterPro"/>
</dbReference>
<accession>A0A1M6HFU7</accession>